<dbReference type="SUPFAM" id="SSF48498">
    <property type="entry name" value="Tetracyclin repressor-like, C-terminal domain"/>
    <property type="match status" value="1"/>
</dbReference>
<dbReference type="PANTHER" id="PTHR30055">
    <property type="entry name" value="HTH-TYPE TRANSCRIPTIONAL REGULATOR RUTR"/>
    <property type="match status" value="1"/>
</dbReference>
<name>A0ABS4QBQ2_9NOCA</name>
<dbReference type="EMBL" id="JAGGMR010000001">
    <property type="protein sequence ID" value="MBP2189123.1"/>
    <property type="molecule type" value="Genomic_DNA"/>
</dbReference>
<dbReference type="InterPro" id="IPR004111">
    <property type="entry name" value="Repressor_TetR_C"/>
</dbReference>
<dbReference type="InterPro" id="IPR009057">
    <property type="entry name" value="Homeodomain-like_sf"/>
</dbReference>
<dbReference type="InterPro" id="IPR036271">
    <property type="entry name" value="Tet_transcr_reg_TetR-rel_C_sf"/>
</dbReference>
<dbReference type="InterPro" id="IPR050109">
    <property type="entry name" value="HTH-type_TetR-like_transc_reg"/>
</dbReference>
<evidence type="ECO:0000256" key="4">
    <source>
        <dbReference type="ARBA" id="ARBA00023163"/>
    </source>
</evidence>
<dbReference type="PRINTS" id="PR00455">
    <property type="entry name" value="HTHTETR"/>
</dbReference>
<dbReference type="PRINTS" id="PR00400">
    <property type="entry name" value="TETREPRESSOR"/>
</dbReference>
<keyword evidence="2" id="KW-0805">Transcription regulation</keyword>
<evidence type="ECO:0000256" key="1">
    <source>
        <dbReference type="ARBA" id="ARBA00022491"/>
    </source>
</evidence>
<keyword evidence="3 5" id="KW-0238">DNA-binding</keyword>
<keyword evidence="4" id="KW-0804">Transcription</keyword>
<keyword evidence="1" id="KW-0678">Repressor</keyword>
<feature type="DNA-binding region" description="H-T-H motif" evidence="5">
    <location>
        <begin position="30"/>
        <end position="49"/>
    </location>
</feature>
<keyword evidence="8" id="KW-1185">Reference proteome</keyword>
<sequence>MSTVAKGITRERIVAAALELLDEQGMDALTVRALASRLDVKAPALYWHVRDKQELLDEMSTFVMRRVTGALAAIPPGGEWRDDVAAYARVLRSQYLMHRDGARTFSGTRFTDPELVKAKESWLARLTAAGFSLPQADDTLDLVGAFVVGFVIEEQERSPSAGADPDRYSLAGRDAWLGEGAELVKAAGHLRDDGDPRFERQLAVLLDGLAAQLP</sequence>
<feature type="domain" description="HTH tetR-type" evidence="6">
    <location>
        <begin position="7"/>
        <end position="67"/>
    </location>
</feature>
<evidence type="ECO:0000256" key="2">
    <source>
        <dbReference type="ARBA" id="ARBA00023015"/>
    </source>
</evidence>
<dbReference type="Gene3D" id="1.10.357.10">
    <property type="entry name" value="Tetracycline Repressor, domain 2"/>
    <property type="match status" value="1"/>
</dbReference>
<accession>A0ABS4QBQ2</accession>
<evidence type="ECO:0000256" key="5">
    <source>
        <dbReference type="PROSITE-ProRule" id="PRU00335"/>
    </source>
</evidence>
<evidence type="ECO:0000313" key="7">
    <source>
        <dbReference type="EMBL" id="MBP2189123.1"/>
    </source>
</evidence>
<dbReference type="Pfam" id="PF02909">
    <property type="entry name" value="TetR_C_1"/>
    <property type="match status" value="1"/>
</dbReference>
<evidence type="ECO:0000313" key="8">
    <source>
        <dbReference type="Proteomes" id="UP001519325"/>
    </source>
</evidence>
<evidence type="ECO:0000259" key="6">
    <source>
        <dbReference type="PROSITE" id="PS50977"/>
    </source>
</evidence>
<dbReference type="Gene3D" id="1.10.10.60">
    <property type="entry name" value="Homeodomain-like"/>
    <property type="match status" value="1"/>
</dbReference>
<dbReference type="SUPFAM" id="SSF46689">
    <property type="entry name" value="Homeodomain-like"/>
    <property type="match status" value="1"/>
</dbReference>
<gene>
    <name evidence="7" type="ORF">BJ987_002024</name>
</gene>
<dbReference type="InterPro" id="IPR001647">
    <property type="entry name" value="HTH_TetR"/>
</dbReference>
<dbReference type="Pfam" id="PF00440">
    <property type="entry name" value="TetR_N"/>
    <property type="match status" value="1"/>
</dbReference>
<comment type="caution">
    <text evidence="7">The sequence shown here is derived from an EMBL/GenBank/DDBJ whole genome shotgun (WGS) entry which is preliminary data.</text>
</comment>
<reference evidence="7 8" key="1">
    <citation type="submission" date="2021-03" db="EMBL/GenBank/DDBJ databases">
        <title>Sequencing the genomes of 1000 actinobacteria strains.</title>
        <authorList>
            <person name="Klenk H.-P."/>
        </authorList>
    </citation>
    <scope>NUCLEOTIDE SEQUENCE [LARGE SCALE GENOMIC DNA]</scope>
    <source>
        <strain evidence="7 8">DSM 45516</strain>
    </source>
</reference>
<dbReference type="PROSITE" id="PS50977">
    <property type="entry name" value="HTH_TETR_2"/>
    <property type="match status" value="1"/>
</dbReference>
<dbReference type="RefSeq" id="WP_209887350.1">
    <property type="nucleotide sequence ID" value="NZ_JAGGMR010000001.1"/>
</dbReference>
<dbReference type="PANTHER" id="PTHR30055:SF151">
    <property type="entry name" value="TRANSCRIPTIONAL REGULATORY PROTEIN"/>
    <property type="match status" value="1"/>
</dbReference>
<protein>
    <submittedName>
        <fullName evidence="7">AcrR family transcriptional regulator</fullName>
    </submittedName>
</protein>
<dbReference type="InterPro" id="IPR003012">
    <property type="entry name" value="Tet_transcr_reg_TetR"/>
</dbReference>
<organism evidence="7 8">
    <name type="scientific">Nocardia goodfellowii</name>
    <dbReference type="NCBI Taxonomy" id="882446"/>
    <lineage>
        <taxon>Bacteria</taxon>
        <taxon>Bacillati</taxon>
        <taxon>Actinomycetota</taxon>
        <taxon>Actinomycetes</taxon>
        <taxon>Mycobacteriales</taxon>
        <taxon>Nocardiaceae</taxon>
        <taxon>Nocardia</taxon>
    </lineage>
</organism>
<dbReference type="Proteomes" id="UP001519325">
    <property type="component" value="Unassembled WGS sequence"/>
</dbReference>
<proteinExistence type="predicted"/>
<evidence type="ECO:0000256" key="3">
    <source>
        <dbReference type="ARBA" id="ARBA00023125"/>
    </source>
</evidence>